<dbReference type="InterPro" id="IPR036866">
    <property type="entry name" value="RibonucZ/Hydroxyglut_hydro"/>
</dbReference>
<evidence type="ECO:0000259" key="2">
    <source>
        <dbReference type="SMART" id="SM00849"/>
    </source>
</evidence>
<proteinExistence type="predicted"/>
<evidence type="ECO:0000259" key="3">
    <source>
        <dbReference type="SMART" id="SM01027"/>
    </source>
</evidence>
<dbReference type="SUPFAM" id="SSF56281">
    <property type="entry name" value="Metallo-hydrolase/oxidoreductase"/>
    <property type="match status" value="1"/>
</dbReference>
<dbReference type="GO" id="GO:0016787">
    <property type="term" value="F:hydrolase activity"/>
    <property type="evidence" value="ECO:0007669"/>
    <property type="project" value="UniProtKB-KW"/>
</dbReference>
<dbReference type="InterPro" id="IPR050698">
    <property type="entry name" value="MBL"/>
</dbReference>
<dbReference type="Pfam" id="PF00753">
    <property type="entry name" value="Lactamase_B"/>
    <property type="match status" value="1"/>
</dbReference>
<dbReference type="PANTHER" id="PTHR11203:SF37">
    <property type="entry name" value="INTEGRATOR COMPLEX SUBUNIT 11"/>
    <property type="match status" value="1"/>
</dbReference>
<dbReference type="InterPro" id="IPR001279">
    <property type="entry name" value="Metallo-B-lactamas"/>
</dbReference>
<dbReference type="EMBL" id="DSOK01000154">
    <property type="protein sequence ID" value="HEN14861.1"/>
    <property type="molecule type" value="Genomic_DNA"/>
</dbReference>
<sequence>MKLTFLGAAGEVTGSQHLIETSARRILLDCGLFQGHRAAARLKNEQFHCRPKHLDAVILSHAHTDHVGNLPGLYKAGFRGPVFCTPATADVAQVMLHDSAKIQAEDARYLRKTLTGSHPSVEPLYDDGHVEGVLKRFETLGYGEWHELGPDVKLRFADAGHILGSAIVELEVEDHKTRKRIIFTGDLGRRGIPLLRDPVRVDGGDVLITEATYADRLHEPAHDIEVHLERIIHETSARGGRIIIPAFSLGRTQTLVYFLNRLFNCGKLPNIPVYVDSPLSHEITSVYRRHMHELDAEFQRELQDDHDPFKFPGLRYVQSASESAGLNHLREPFVVISSSGMCETGRVVHHLKHAVADERNTIIMIGFQAAYTLGRKIQERQPYVRIFDRQVPLRAQVDVLSGLSAHADAEDFKWWFQRLIDTGGVGEAFIVHGENSSARAMADLLQNVSNEPPRIPQFGETFDI</sequence>
<dbReference type="CDD" id="cd16295">
    <property type="entry name" value="TTHA0252-CPSF-like_MBL-fold"/>
    <property type="match status" value="1"/>
</dbReference>
<organism evidence="4">
    <name type="scientific">Schlesneria paludicola</name>
    <dbReference type="NCBI Taxonomy" id="360056"/>
    <lineage>
        <taxon>Bacteria</taxon>
        <taxon>Pseudomonadati</taxon>
        <taxon>Planctomycetota</taxon>
        <taxon>Planctomycetia</taxon>
        <taxon>Planctomycetales</taxon>
        <taxon>Planctomycetaceae</taxon>
        <taxon>Schlesneria</taxon>
    </lineage>
</organism>
<accession>A0A7C2K025</accession>
<dbReference type="AlphaFoldDB" id="A0A7C2K025"/>
<evidence type="ECO:0000313" key="4">
    <source>
        <dbReference type="EMBL" id="HEN14861.1"/>
    </source>
</evidence>
<dbReference type="Gene3D" id="3.60.15.10">
    <property type="entry name" value="Ribonuclease Z/Hydroxyacylglutathione hydrolase-like"/>
    <property type="match status" value="1"/>
</dbReference>
<feature type="domain" description="Metallo-beta-lactamase" evidence="2">
    <location>
        <begin position="13"/>
        <end position="247"/>
    </location>
</feature>
<gene>
    <name evidence="4" type="ORF">ENQ76_05250</name>
</gene>
<dbReference type="Gene3D" id="3.40.50.10890">
    <property type="match status" value="1"/>
</dbReference>
<feature type="domain" description="Beta-Casp" evidence="3">
    <location>
        <begin position="252"/>
        <end position="377"/>
    </location>
</feature>
<protein>
    <submittedName>
        <fullName evidence="4">MBL fold metallo-hydrolase</fullName>
    </submittedName>
</protein>
<comment type="caution">
    <text evidence="4">The sequence shown here is derived from an EMBL/GenBank/DDBJ whole genome shotgun (WGS) entry which is preliminary data.</text>
</comment>
<dbReference type="GO" id="GO:0004521">
    <property type="term" value="F:RNA endonuclease activity"/>
    <property type="evidence" value="ECO:0007669"/>
    <property type="project" value="TreeGrafter"/>
</dbReference>
<name>A0A7C2K025_9PLAN</name>
<evidence type="ECO:0000256" key="1">
    <source>
        <dbReference type="ARBA" id="ARBA00022801"/>
    </source>
</evidence>
<dbReference type="Pfam" id="PF10996">
    <property type="entry name" value="Beta-Casp"/>
    <property type="match status" value="1"/>
</dbReference>
<reference evidence="4" key="1">
    <citation type="journal article" date="2020" name="mSystems">
        <title>Genome- and Community-Level Interaction Insights into Carbon Utilization and Element Cycling Functions of Hydrothermarchaeota in Hydrothermal Sediment.</title>
        <authorList>
            <person name="Zhou Z."/>
            <person name="Liu Y."/>
            <person name="Xu W."/>
            <person name="Pan J."/>
            <person name="Luo Z.H."/>
            <person name="Li M."/>
        </authorList>
    </citation>
    <scope>NUCLEOTIDE SEQUENCE [LARGE SCALE GENOMIC DNA]</scope>
    <source>
        <strain evidence="4">SpSt-339</strain>
    </source>
</reference>
<dbReference type="InterPro" id="IPR011108">
    <property type="entry name" value="RMMBL"/>
</dbReference>
<dbReference type="SMART" id="SM00849">
    <property type="entry name" value="Lactamase_B"/>
    <property type="match status" value="1"/>
</dbReference>
<dbReference type="SMART" id="SM01027">
    <property type="entry name" value="Beta-Casp"/>
    <property type="match status" value="1"/>
</dbReference>
<dbReference type="PANTHER" id="PTHR11203">
    <property type="entry name" value="CLEAVAGE AND POLYADENYLATION SPECIFICITY FACTOR FAMILY MEMBER"/>
    <property type="match status" value="1"/>
</dbReference>
<dbReference type="Pfam" id="PF07521">
    <property type="entry name" value="RMMBL"/>
    <property type="match status" value="1"/>
</dbReference>
<dbReference type="InterPro" id="IPR022712">
    <property type="entry name" value="Beta_Casp"/>
</dbReference>
<keyword evidence="1 4" id="KW-0378">Hydrolase</keyword>